<evidence type="ECO:0000313" key="1">
    <source>
        <dbReference type="EMBL" id="CAG8507009.1"/>
    </source>
</evidence>
<name>A0ABM8W2D0_GIGMA</name>
<accession>A0ABM8W2D0</accession>
<dbReference type="EMBL" id="CAJVQB010000779">
    <property type="protein sequence ID" value="CAG8507009.1"/>
    <property type="molecule type" value="Genomic_DNA"/>
</dbReference>
<sequence>MVIAYILMKTYDVQTSTSKLLESKNSMNDTSQTEYTDINPSFKEEFDELLQINVEKISMDMDMNDELSIEKFFNIRTFEQNQEEIVKRSLDTYSQRHITSIDEDWSVDNIFSYFRIKLLKK</sequence>
<reference evidence="1 2" key="1">
    <citation type="submission" date="2021-06" db="EMBL/GenBank/DDBJ databases">
        <authorList>
            <person name="Kallberg Y."/>
            <person name="Tangrot J."/>
            <person name="Rosling A."/>
        </authorList>
    </citation>
    <scope>NUCLEOTIDE SEQUENCE [LARGE SCALE GENOMIC DNA]</scope>
    <source>
        <strain evidence="1 2">120-4 pot B 10/14</strain>
    </source>
</reference>
<keyword evidence="2" id="KW-1185">Reference proteome</keyword>
<gene>
    <name evidence="1" type="ORF">GMARGA_LOCUS2487</name>
</gene>
<proteinExistence type="predicted"/>
<organism evidence="1 2">
    <name type="scientific">Gigaspora margarita</name>
    <dbReference type="NCBI Taxonomy" id="4874"/>
    <lineage>
        <taxon>Eukaryota</taxon>
        <taxon>Fungi</taxon>
        <taxon>Fungi incertae sedis</taxon>
        <taxon>Mucoromycota</taxon>
        <taxon>Glomeromycotina</taxon>
        <taxon>Glomeromycetes</taxon>
        <taxon>Diversisporales</taxon>
        <taxon>Gigasporaceae</taxon>
        <taxon>Gigaspora</taxon>
    </lineage>
</organism>
<evidence type="ECO:0000313" key="2">
    <source>
        <dbReference type="Proteomes" id="UP000789901"/>
    </source>
</evidence>
<protein>
    <submittedName>
        <fullName evidence="1">18845_t:CDS:1</fullName>
    </submittedName>
</protein>
<comment type="caution">
    <text evidence="1">The sequence shown here is derived from an EMBL/GenBank/DDBJ whole genome shotgun (WGS) entry which is preliminary data.</text>
</comment>
<dbReference type="Proteomes" id="UP000789901">
    <property type="component" value="Unassembled WGS sequence"/>
</dbReference>